<evidence type="ECO:0000313" key="7">
    <source>
        <dbReference type="Proteomes" id="UP000887566"/>
    </source>
</evidence>
<dbReference type="PANTHER" id="PTHR43243">
    <property type="entry name" value="INNER MEMBRANE TRANSPORTER YGJI-RELATED"/>
    <property type="match status" value="1"/>
</dbReference>
<evidence type="ECO:0000259" key="6">
    <source>
        <dbReference type="Pfam" id="PF13906"/>
    </source>
</evidence>
<evidence type="ECO:0000256" key="4">
    <source>
        <dbReference type="ARBA" id="ARBA00023136"/>
    </source>
</evidence>
<feature type="transmembrane region" description="Helical" evidence="5">
    <location>
        <begin position="289"/>
        <end position="314"/>
    </location>
</feature>
<feature type="transmembrane region" description="Helical" evidence="5">
    <location>
        <begin position="62"/>
        <end position="82"/>
    </location>
</feature>
<reference evidence="8" key="1">
    <citation type="submission" date="2022-11" db="UniProtKB">
        <authorList>
            <consortium name="WormBaseParasite"/>
        </authorList>
    </citation>
    <scope>IDENTIFICATION</scope>
</reference>
<evidence type="ECO:0000313" key="8">
    <source>
        <dbReference type="WBParaSite" id="PSAMB.scaffold1935size26560.g15634.t1"/>
    </source>
</evidence>
<keyword evidence="2 5" id="KW-0812">Transmembrane</keyword>
<dbReference type="GO" id="GO:0000064">
    <property type="term" value="F:L-ornithine transmembrane transporter activity"/>
    <property type="evidence" value="ECO:0007669"/>
    <property type="project" value="TreeGrafter"/>
</dbReference>
<sequence length="594" mass="64008">MGFVDKLTRRKRINQSELSSQSGGLKRCLTTIDLTALGVGSTLGAGAYVLTGQVAKTQSGPAVVLSFLIAGLASVMAGMCYAEFAARVPLAGSAYTYTYVTIGEMCAFVIGWNLILEYVIGNASVARTFTGYLNHLTGDHIIPYLSTHLRMNISSLAPYLDVFAFAIVMTMTLLLVVGVKESATLTKMFTMLNLLVLSFVAVCGLFTEQWSNWSIDATQVPNASKCAQIGDVLEQHKQCCARPDGCGEGGFTPYGFSGVVAGAATCFFAFVGFDVIATTGEEARNPSKTIPLAILVSLGICCFFYMATSTTLTLMTPYFEIDSDAPFVVVFDKIGWTVSAFLVSIGAVCALSTSLLGSMFSMPRVVLAMARDGLLFECFAYISPSLKTPVVATLCSGLFAGTMAALFDVGSLVEMMSIGTLMAYTVVAACVLMLRYQTHVRTISVLEAPKEVLSSSIGSLTMLVGALLTILAAVITWFGIEDVLTMVVVLILSISIVILLVVIDRRPKSEEQLAFTVPFVPYFPALSMFINISLMLRLRSATWMRFLVWMAIGFVVYFFYGISHSGEESNLKFEPISAKSLLQTSSDSDDEDDD</sequence>
<dbReference type="AlphaFoldDB" id="A0A914VIA9"/>
<feature type="transmembrane region" description="Helical" evidence="5">
    <location>
        <begin position="28"/>
        <end position="50"/>
    </location>
</feature>
<feature type="transmembrane region" description="Helical" evidence="5">
    <location>
        <begin position="334"/>
        <end position="356"/>
    </location>
</feature>
<feature type="transmembrane region" description="Helical" evidence="5">
    <location>
        <begin position="515"/>
        <end position="536"/>
    </location>
</feature>
<feature type="transmembrane region" description="Helical" evidence="5">
    <location>
        <begin position="484"/>
        <end position="503"/>
    </location>
</feature>
<comment type="subcellular location">
    <subcellularLocation>
        <location evidence="1">Membrane</location>
        <topology evidence="1">Multi-pass membrane protein</topology>
    </subcellularLocation>
</comment>
<proteinExistence type="predicted"/>
<feature type="transmembrane region" description="Helical" evidence="5">
    <location>
        <begin position="542"/>
        <end position="562"/>
    </location>
</feature>
<dbReference type="GO" id="GO:0015189">
    <property type="term" value="F:L-lysine transmembrane transporter activity"/>
    <property type="evidence" value="ECO:0007669"/>
    <property type="project" value="TreeGrafter"/>
</dbReference>
<evidence type="ECO:0000256" key="5">
    <source>
        <dbReference type="SAM" id="Phobius"/>
    </source>
</evidence>
<feature type="transmembrane region" description="Helical" evidence="5">
    <location>
        <begin position="254"/>
        <end position="277"/>
    </location>
</feature>
<dbReference type="Gene3D" id="1.20.1740.10">
    <property type="entry name" value="Amino acid/polyamine transporter I"/>
    <property type="match status" value="1"/>
</dbReference>
<evidence type="ECO:0000256" key="2">
    <source>
        <dbReference type="ARBA" id="ARBA00022692"/>
    </source>
</evidence>
<dbReference type="Proteomes" id="UP000887566">
    <property type="component" value="Unplaced"/>
</dbReference>
<dbReference type="Pfam" id="PF13520">
    <property type="entry name" value="AA_permease_2"/>
    <property type="match status" value="1"/>
</dbReference>
<dbReference type="FunFam" id="1.20.1740.10:FF:000010">
    <property type="entry name" value="probable cationic amino acid transporter"/>
    <property type="match status" value="1"/>
</dbReference>
<dbReference type="WBParaSite" id="PSAMB.scaffold1935size26560.g15634.t1">
    <property type="protein sequence ID" value="PSAMB.scaffold1935size26560.g15634.t1"/>
    <property type="gene ID" value="PSAMB.scaffold1935size26560.g15634"/>
</dbReference>
<feature type="transmembrane region" description="Helical" evidence="5">
    <location>
        <begin position="457"/>
        <end position="478"/>
    </location>
</feature>
<feature type="transmembrane region" description="Helical" evidence="5">
    <location>
        <begin position="390"/>
        <end position="409"/>
    </location>
</feature>
<evidence type="ECO:0000256" key="1">
    <source>
        <dbReference type="ARBA" id="ARBA00004141"/>
    </source>
</evidence>
<keyword evidence="4 5" id="KW-0472">Membrane</keyword>
<dbReference type="InterPro" id="IPR029485">
    <property type="entry name" value="CAT_C"/>
</dbReference>
<feature type="transmembrane region" description="Helical" evidence="5">
    <location>
        <begin position="156"/>
        <end position="177"/>
    </location>
</feature>
<dbReference type="PANTHER" id="PTHR43243:SF105">
    <property type="entry name" value="CATIONIC AMINO ACID TRANSPORTER C-TERMINAL DOMAIN-CONTAINING PROTEIN"/>
    <property type="match status" value="1"/>
</dbReference>
<dbReference type="PIRSF" id="PIRSF006060">
    <property type="entry name" value="AA_transporter"/>
    <property type="match status" value="1"/>
</dbReference>
<feature type="transmembrane region" description="Helical" evidence="5">
    <location>
        <begin position="189"/>
        <end position="207"/>
    </location>
</feature>
<dbReference type="InterPro" id="IPR002293">
    <property type="entry name" value="AA/rel_permease1"/>
</dbReference>
<accession>A0A914VIA9</accession>
<protein>
    <submittedName>
        <fullName evidence="8">Cationic amino acid transporter C-terminal domain-containing protein</fullName>
    </submittedName>
</protein>
<dbReference type="GO" id="GO:0097638">
    <property type="term" value="P:L-arginine import across plasma membrane"/>
    <property type="evidence" value="ECO:0007669"/>
    <property type="project" value="TreeGrafter"/>
</dbReference>
<dbReference type="GO" id="GO:0005886">
    <property type="term" value="C:plasma membrane"/>
    <property type="evidence" value="ECO:0007669"/>
    <property type="project" value="TreeGrafter"/>
</dbReference>
<dbReference type="GO" id="GO:0061459">
    <property type="term" value="F:L-arginine transmembrane transporter activity"/>
    <property type="evidence" value="ECO:0007669"/>
    <property type="project" value="TreeGrafter"/>
</dbReference>
<organism evidence="7 8">
    <name type="scientific">Plectus sambesii</name>
    <dbReference type="NCBI Taxonomy" id="2011161"/>
    <lineage>
        <taxon>Eukaryota</taxon>
        <taxon>Metazoa</taxon>
        <taxon>Ecdysozoa</taxon>
        <taxon>Nematoda</taxon>
        <taxon>Chromadorea</taxon>
        <taxon>Plectida</taxon>
        <taxon>Plectina</taxon>
        <taxon>Plectoidea</taxon>
        <taxon>Plectidae</taxon>
        <taxon>Plectus</taxon>
    </lineage>
</organism>
<keyword evidence="7" id="KW-1185">Reference proteome</keyword>
<feature type="domain" description="Cationic amino acid transporter C-terminal" evidence="6">
    <location>
        <begin position="515"/>
        <end position="565"/>
    </location>
</feature>
<feature type="transmembrane region" description="Helical" evidence="5">
    <location>
        <begin position="415"/>
        <end position="436"/>
    </location>
</feature>
<name>A0A914VIA9_9BILA</name>
<keyword evidence="3 5" id="KW-1133">Transmembrane helix</keyword>
<feature type="transmembrane region" description="Helical" evidence="5">
    <location>
        <begin position="94"/>
        <end position="115"/>
    </location>
</feature>
<dbReference type="Pfam" id="PF13906">
    <property type="entry name" value="AA_permease_C"/>
    <property type="match status" value="1"/>
</dbReference>
<evidence type="ECO:0000256" key="3">
    <source>
        <dbReference type="ARBA" id="ARBA00022989"/>
    </source>
</evidence>